<protein>
    <submittedName>
        <fullName evidence="1">Uncharacterized protein</fullName>
    </submittedName>
</protein>
<dbReference type="EMBL" id="JACCHL010000001">
    <property type="protein sequence ID" value="NYH54714.1"/>
    <property type="molecule type" value="Genomic_DNA"/>
</dbReference>
<reference evidence="1 2" key="1">
    <citation type="submission" date="2020-07" db="EMBL/GenBank/DDBJ databases">
        <title>Sequencing the genomes of 1000 actinobacteria strains.</title>
        <authorList>
            <person name="Klenk H.-P."/>
        </authorList>
    </citation>
    <scope>NUCLEOTIDE SEQUENCE [LARGE SCALE GENOMIC DNA]</scope>
    <source>
        <strain evidence="1 2">DSM 45278</strain>
    </source>
</reference>
<proteinExistence type="predicted"/>
<gene>
    <name evidence="1" type="ORF">HNR06_004303</name>
</gene>
<dbReference type="RefSeq" id="WP_077689861.1">
    <property type="nucleotide sequence ID" value="NZ_JACCHL010000001.1"/>
</dbReference>
<evidence type="ECO:0000313" key="2">
    <source>
        <dbReference type="Proteomes" id="UP000584931"/>
    </source>
</evidence>
<dbReference type="AlphaFoldDB" id="A0A7Y9XF47"/>
<organism evidence="1 2">
    <name type="scientific">Nocardiopsis sinuspersici</name>
    <dbReference type="NCBI Taxonomy" id="501010"/>
    <lineage>
        <taxon>Bacteria</taxon>
        <taxon>Bacillati</taxon>
        <taxon>Actinomycetota</taxon>
        <taxon>Actinomycetes</taxon>
        <taxon>Streptosporangiales</taxon>
        <taxon>Nocardiopsidaceae</taxon>
        <taxon>Nocardiopsis</taxon>
    </lineage>
</organism>
<accession>A0A7Y9XF47</accession>
<comment type="caution">
    <text evidence="1">The sequence shown here is derived from an EMBL/GenBank/DDBJ whole genome shotgun (WGS) entry which is preliminary data.</text>
</comment>
<evidence type="ECO:0000313" key="1">
    <source>
        <dbReference type="EMBL" id="NYH54714.1"/>
    </source>
</evidence>
<dbReference type="Proteomes" id="UP000584931">
    <property type="component" value="Unassembled WGS sequence"/>
</dbReference>
<name>A0A7Y9XF47_9ACTN</name>
<sequence length="61" mass="6235">MIVLAVLFGAVAAGLVVIGVLALRVRRAADVLSVAVARASDGYRTSSADLRERVGRNGTGP</sequence>